<organism evidence="1 2">
    <name type="scientific">Rotaria magnacalcarata</name>
    <dbReference type="NCBI Taxonomy" id="392030"/>
    <lineage>
        <taxon>Eukaryota</taxon>
        <taxon>Metazoa</taxon>
        <taxon>Spiralia</taxon>
        <taxon>Gnathifera</taxon>
        <taxon>Rotifera</taxon>
        <taxon>Eurotatoria</taxon>
        <taxon>Bdelloidea</taxon>
        <taxon>Philodinida</taxon>
        <taxon>Philodinidae</taxon>
        <taxon>Rotaria</taxon>
    </lineage>
</organism>
<dbReference type="GO" id="GO:0004842">
    <property type="term" value="F:ubiquitin-protein transferase activity"/>
    <property type="evidence" value="ECO:0007669"/>
    <property type="project" value="InterPro"/>
</dbReference>
<dbReference type="AlphaFoldDB" id="A0A8S3H3Q8"/>
<evidence type="ECO:0000313" key="2">
    <source>
        <dbReference type="Proteomes" id="UP000681967"/>
    </source>
</evidence>
<evidence type="ECO:0000313" key="1">
    <source>
        <dbReference type="EMBL" id="CAF5175625.1"/>
    </source>
</evidence>
<feature type="non-terminal residue" evidence="1">
    <location>
        <position position="117"/>
    </location>
</feature>
<reference evidence="1" key="1">
    <citation type="submission" date="2021-02" db="EMBL/GenBank/DDBJ databases">
        <authorList>
            <person name="Nowell W R."/>
        </authorList>
    </citation>
    <scope>NUCLEOTIDE SEQUENCE</scope>
</reference>
<dbReference type="GO" id="GO:0016887">
    <property type="term" value="F:ATP hydrolysis activity"/>
    <property type="evidence" value="ECO:0007669"/>
    <property type="project" value="InterPro"/>
</dbReference>
<dbReference type="PANTHER" id="PTHR22605:SF1">
    <property type="entry name" value="RZ-TYPE DOMAIN-CONTAINING PROTEIN"/>
    <property type="match status" value="1"/>
</dbReference>
<proteinExistence type="predicted"/>
<dbReference type="EMBL" id="CAJOBH010286318">
    <property type="protein sequence ID" value="CAF5175625.1"/>
    <property type="molecule type" value="Genomic_DNA"/>
</dbReference>
<dbReference type="Proteomes" id="UP000681967">
    <property type="component" value="Unassembled WGS sequence"/>
</dbReference>
<protein>
    <submittedName>
        <fullName evidence="1">Uncharacterized protein</fullName>
    </submittedName>
</protein>
<comment type="caution">
    <text evidence="1">The sequence shown here is derived from an EMBL/GenBank/DDBJ whole genome shotgun (WGS) entry which is preliminary data.</text>
</comment>
<feature type="non-terminal residue" evidence="1">
    <location>
        <position position="1"/>
    </location>
</feature>
<dbReference type="PANTHER" id="PTHR22605">
    <property type="entry name" value="RZ-TYPE DOMAIN-CONTAINING PROTEIN"/>
    <property type="match status" value="1"/>
</dbReference>
<accession>A0A8S3H3Q8</accession>
<dbReference type="InterPro" id="IPR031248">
    <property type="entry name" value="RNF213"/>
</dbReference>
<gene>
    <name evidence="1" type="ORF">BYL167_LOCUS78139</name>
</gene>
<sequence length="117" mass="13266">TEEQIKDFMFPISKLAEQIPKIELVVFFDEVNTSSCLGLFKEMFMDGTLHGTNLPKNIFFTAAINPSINPNDGSQKQTKDGFQVHRLDYIVHELPQSLNSLKVSYGILDPNTLKDYV</sequence>
<name>A0A8S3H3Q8_9BILA</name>